<dbReference type="Proteomes" id="UP001165489">
    <property type="component" value="Unassembled WGS sequence"/>
</dbReference>
<dbReference type="Pfam" id="PF08281">
    <property type="entry name" value="Sigma70_r4_2"/>
    <property type="match status" value="1"/>
</dbReference>
<keyword evidence="4 6" id="KW-0238">DNA-binding</keyword>
<evidence type="ECO:0000256" key="1">
    <source>
        <dbReference type="ARBA" id="ARBA00010641"/>
    </source>
</evidence>
<dbReference type="SUPFAM" id="SSF88946">
    <property type="entry name" value="Sigma2 domain of RNA polymerase sigma factors"/>
    <property type="match status" value="1"/>
</dbReference>
<dbReference type="SUPFAM" id="SSF88659">
    <property type="entry name" value="Sigma3 and sigma4 domains of RNA polymerase sigma factors"/>
    <property type="match status" value="1"/>
</dbReference>
<accession>A0ABS9UUY8</accession>
<evidence type="ECO:0000259" key="7">
    <source>
        <dbReference type="Pfam" id="PF04542"/>
    </source>
</evidence>
<dbReference type="InterPro" id="IPR014284">
    <property type="entry name" value="RNA_pol_sigma-70_dom"/>
</dbReference>
<evidence type="ECO:0000256" key="6">
    <source>
        <dbReference type="RuleBase" id="RU000716"/>
    </source>
</evidence>
<comment type="caution">
    <text evidence="9">The sequence shown here is derived from an EMBL/GenBank/DDBJ whole genome shotgun (WGS) entry which is preliminary data.</text>
</comment>
<evidence type="ECO:0000313" key="10">
    <source>
        <dbReference type="Proteomes" id="UP001165489"/>
    </source>
</evidence>
<dbReference type="InterPro" id="IPR039425">
    <property type="entry name" value="RNA_pol_sigma-70-like"/>
</dbReference>
<dbReference type="PANTHER" id="PTHR43133">
    <property type="entry name" value="RNA POLYMERASE ECF-TYPE SIGMA FACTO"/>
    <property type="match status" value="1"/>
</dbReference>
<dbReference type="InterPro" id="IPR036388">
    <property type="entry name" value="WH-like_DNA-bd_sf"/>
</dbReference>
<keyword evidence="2 6" id="KW-0805">Transcription regulation</keyword>
<dbReference type="InterPro" id="IPR000838">
    <property type="entry name" value="RNA_pol_sigma70_ECF_CS"/>
</dbReference>
<gene>
    <name evidence="9" type="ORF">MM239_00445</name>
</gene>
<comment type="similarity">
    <text evidence="1 6">Belongs to the sigma-70 factor family. ECF subfamily.</text>
</comment>
<feature type="domain" description="RNA polymerase sigma factor 70 region 4 type 2" evidence="8">
    <location>
        <begin position="100"/>
        <end position="148"/>
    </location>
</feature>
<dbReference type="Gene3D" id="1.10.1740.10">
    <property type="match status" value="1"/>
</dbReference>
<protein>
    <recommendedName>
        <fullName evidence="6">RNA polymerase sigma factor</fullName>
    </recommendedName>
</protein>
<keyword evidence="10" id="KW-1185">Reference proteome</keyword>
<keyword evidence="5 6" id="KW-0804">Transcription</keyword>
<dbReference type="InterPro" id="IPR013325">
    <property type="entry name" value="RNA_pol_sigma_r2"/>
</dbReference>
<dbReference type="EMBL" id="JAKZGP010000001">
    <property type="protein sequence ID" value="MCH7407848.1"/>
    <property type="molecule type" value="Genomic_DNA"/>
</dbReference>
<evidence type="ECO:0000313" key="9">
    <source>
        <dbReference type="EMBL" id="MCH7407848.1"/>
    </source>
</evidence>
<name>A0ABS9UUY8_9BACT</name>
<dbReference type="Gene3D" id="1.10.10.10">
    <property type="entry name" value="Winged helix-like DNA-binding domain superfamily/Winged helix DNA-binding domain"/>
    <property type="match status" value="1"/>
</dbReference>
<dbReference type="CDD" id="cd06171">
    <property type="entry name" value="Sigma70_r4"/>
    <property type="match status" value="1"/>
</dbReference>
<evidence type="ECO:0000256" key="4">
    <source>
        <dbReference type="ARBA" id="ARBA00023125"/>
    </source>
</evidence>
<evidence type="ECO:0000256" key="5">
    <source>
        <dbReference type="ARBA" id="ARBA00023163"/>
    </source>
</evidence>
<feature type="domain" description="RNA polymerase sigma-70 region 2" evidence="7">
    <location>
        <begin position="9"/>
        <end position="76"/>
    </location>
</feature>
<organism evidence="9 10">
    <name type="scientific">Belliella filtrata</name>
    <dbReference type="NCBI Taxonomy" id="2923435"/>
    <lineage>
        <taxon>Bacteria</taxon>
        <taxon>Pseudomonadati</taxon>
        <taxon>Bacteroidota</taxon>
        <taxon>Cytophagia</taxon>
        <taxon>Cytophagales</taxon>
        <taxon>Cyclobacteriaceae</taxon>
        <taxon>Belliella</taxon>
    </lineage>
</organism>
<evidence type="ECO:0000256" key="3">
    <source>
        <dbReference type="ARBA" id="ARBA00023082"/>
    </source>
</evidence>
<proteinExistence type="inferred from homology"/>
<keyword evidence="3 6" id="KW-0731">Sigma factor</keyword>
<sequence length="160" mass="18677">MTSKELEVLIKAHHREAFLWSRQCCGFDTSLAEDILQHAYLKVLEGKAKFGHQSSPKTWLFAIVRYTAMEWLRNEKPTHSLEGVEIEDIEPDRPVESQEDMLNLLPSRQKEVLLLVFYHQMTIEKAAEIMEVSLGTARTHYERAKKSLKMLIEKKHENAR</sequence>
<evidence type="ECO:0000259" key="8">
    <source>
        <dbReference type="Pfam" id="PF08281"/>
    </source>
</evidence>
<dbReference type="Pfam" id="PF04542">
    <property type="entry name" value="Sigma70_r2"/>
    <property type="match status" value="1"/>
</dbReference>
<dbReference type="InterPro" id="IPR013324">
    <property type="entry name" value="RNA_pol_sigma_r3/r4-like"/>
</dbReference>
<dbReference type="NCBIfam" id="TIGR02937">
    <property type="entry name" value="sigma70-ECF"/>
    <property type="match status" value="1"/>
</dbReference>
<dbReference type="PANTHER" id="PTHR43133:SF8">
    <property type="entry name" value="RNA POLYMERASE SIGMA FACTOR HI_1459-RELATED"/>
    <property type="match status" value="1"/>
</dbReference>
<dbReference type="PROSITE" id="PS01063">
    <property type="entry name" value="SIGMA70_ECF"/>
    <property type="match status" value="1"/>
</dbReference>
<dbReference type="InterPro" id="IPR007627">
    <property type="entry name" value="RNA_pol_sigma70_r2"/>
</dbReference>
<dbReference type="InterPro" id="IPR013249">
    <property type="entry name" value="RNA_pol_sigma70_r4_t2"/>
</dbReference>
<evidence type="ECO:0000256" key="2">
    <source>
        <dbReference type="ARBA" id="ARBA00023015"/>
    </source>
</evidence>
<reference evidence="9" key="1">
    <citation type="submission" date="2022-03" db="EMBL/GenBank/DDBJ databases">
        <title>De novo assembled genomes of Belliella spp. (Cyclobacteriaceae) strains.</title>
        <authorList>
            <person name="Szabo A."/>
            <person name="Korponai K."/>
            <person name="Felfoldi T."/>
        </authorList>
    </citation>
    <scope>NUCLEOTIDE SEQUENCE</scope>
    <source>
        <strain evidence="9">DSM 111904</strain>
    </source>
</reference>